<dbReference type="InterPro" id="IPR036390">
    <property type="entry name" value="WH_DNA-bd_sf"/>
</dbReference>
<evidence type="ECO:0000256" key="1">
    <source>
        <dbReference type="ARBA" id="ARBA00002486"/>
    </source>
</evidence>
<dbReference type="RefSeq" id="WP_230869524.1">
    <property type="nucleotide sequence ID" value="NZ_CP046640.1"/>
</dbReference>
<dbReference type="SUPFAM" id="SSF46785">
    <property type="entry name" value="Winged helix' DNA-binding domain"/>
    <property type="match status" value="1"/>
</dbReference>
<dbReference type="PANTHER" id="PTHR18964:SF170">
    <property type="entry name" value="SUGAR KINASE"/>
    <property type="match status" value="1"/>
</dbReference>
<dbReference type="AlphaFoldDB" id="A0A8A7K856"/>
<dbReference type="Gene3D" id="3.30.420.40">
    <property type="match status" value="2"/>
</dbReference>
<dbReference type="EMBL" id="CP046640">
    <property type="protein sequence ID" value="QTL97916.1"/>
    <property type="molecule type" value="Genomic_DNA"/>
</dbReference>
<evidence type="ECO:0000256" key="2">
    <source>
        <dbReference type="ARBA" id="ARBA00006479"/>
    </source>
</evidence>
<reference evidence="4" key="1">
    <citation type="submission" date="2019-12" db="EMBL/GenBank/DDBJ databases">
        <authorList>
            <person name="zhang j."/>
            <person name="sun C.M."/>
        </authorList>
    </citation>
    <scope>NUCLEOTIDE SEQUENCE</scope>
    <source>
        <strain evidence="4">NS-1</strain>
    </source>
</reference>
<comment type="function">
    <text evidence="1">Transcriptional repressor of xylose-utilizing enzymes.</text>
</comment>
<dbReference type="InterPro" id="IPR000600">
    <property type="entry name" value="ROK"/>
</dbReference>
<dbReference type="KEGG" id="ifn:GM661_07945"/>
<dbReference type="Pfam" id="PF00480">
    <property type="entry name" value="ROK"/>
    <property type="match status" value="1"/>
</dbReference>
<dbReference type="Pfam" id="PF13412">
    <property type="entry name" value="HTH_24"/>
    <property type="match status" value="1"/>
</dbReference>
<proteinExistence type="inferred from homology"/>
<dbReference type="GO" id="GO:0042732">
    <property type="term" value="P:D-xylose metabolic process"/>
    <property type="evidence" value="ECO:0007669"/>
    <property type="project" value="UniProtKB-KW"/>
</dbReference>
<evidence type="ECO:0000313" key="5">
    <source>
        <dbReference type="Proteomes" id="UP000665020"/>
    </source>
</evidence>
<name>A0A8A7K856_9FIRM</name>
<protein>
    <submittedName>
        <fullName evidence="4">ROK family protein</fullName>
    </submittedName>
</protein>
<dbReference type="Proteomes" id="UP000665020">
    <property type="component" value="Chromosome"/>
</dbReference>
<gene>
    <name evidence="4" type="ORF">GM661_07945</name>
</gene>
<dbReference type="InterPro" id="IPR043129">
    <property type="entry name" value="ATPase_NBD"/>
</dbReference>
<dbReference type="PANTHER" id="PTHR18964">
    <property type="entry name" value="ROK (REPRESSOR, ORF, KINASE) FAMILY"/>
    <property type="match status" value="1"/>
</dbReference>
<dbReference type="InterPro" id="IPR036388">
    <property type="entry name" value="WH-like_DNA-bd_sf"/>
</dbReference>
<dbReference type="Gene3D" id="1.10.10.10">
    <property type="entry name" value="Winged helix-like DNA-binding domain superfamily/Winged helix DNA-binding domain"/>
    <property type="match status" value="1"/>
</dbReference>
<sequence>MSGKRVSNMAIKRINRNRIFRYVNNNDRVSKPDISVELGISMPTVLQNINELIEKGLVQEVGEFKSTGGRKAVAIASIKDAYYALGIDITQNHIGLVLTNLSGEVLRHRRIYYPYTHSKEYYKEMANIALEFLKKEGISDNEFLGAGISIPGIIDDKKERIAYSHALSVSDIDYDNFSEFIPYKCVFINDANAASIAEMYHIENRFNAVYLSLSNSVGGAIIEERRPYLGDNIINNMNDLLYLGDNWRGGEFGHMTLIPDGKQCYCGKKGCFDAYCSAKALVKYTDGKLEEFFKKLEKGDEKLYQIWDEYLSLLAIEVNNLRMVFDCTIIIGGYVGSFIEPYISKLREKVAKLNTFESDGSYLKPCLYPVEASALGAALQQVESYICKV</sequence>
<comment type="similarity">
    <text evidence="2">Belongs to the ROK (NagC/XylR) family.</text>
</comment>
<evidence type="ECO:0000256" key="3">
    <source>
        <dbReference type="ARBA" id="ARBA00022629"/>
    </source>
</evidence>
<evidence type="ECO:0000313" key="4">
    <source>
        <dbReference type="EMBL" id="QTL97916.1"/>
    </source>
</evidence>
<keyword evidence="3" id="KW-0119">Carbohydrate metabolism</keyword>
<organism evidence="4 5">
    <name type="scientific">Iocasia fonsfrigidae</name>
    <dbReference type="NCBI Taxonomy" id="2682810"/>
    <lineage>
        <taxon>Bacteria</taxon>
        <taxon>Bacillati</taxon>
        <taxon>Bacillota</taxon>
        <taxon>Clostridia</taxon>
        <taxon>Halanaerobiales</taxon>
        <taxon>Halanaerobiaceae</taxon>
        <taxon>Iocasia</taxon>
    </lineage>
</organism>
<dbReference type="SUPFAM" id="SSF53067">
    <property type="entry name" value="Actin-like ATPase domain"/>
    <property type="match status" value="1"/>
</dbReference>
<accession>A0A8A7K856</accession>
<keyword evidence="5" id="KW-1185">Reference proteome</keyword>
<keyword evidence="3" id="KW-0859">Xylose metabolism</keyword>